<reference evidence="3" key="1">
    <citation type="submission" date="2017-06" db="EMBL/GenBank/DDBJ databases">
        <title>Herbaspirillum phytohormonus sp. nov., isolated from the root nodule of Robinia pseudoacacia in lead-zinc mine.</title>
        <authorList>
            <person name="Fan M."/>
            <person name="Lin Y."/>
        </authorList>
    </citation>
    <scope>NUCLEOTIDE SEQUENCE [LARGE SCALE GENOMIC DNA]</scope>
    <source>
        <strain evidence="3">SC-089</strain>
    </source>
</reference>
<evidence type="ECO:0000313" key="2">
    <source>
        <dbReference type="EMBL" id="OWT56278.1"/>
    </source>
</evidence>
<dbReference type="InterPro" id="IPR006175">
    <property type="entry name" value="YjgF/YER057c/UK114"/>
</dbReference>
<dbReference type="Gene3D" id="3.30.1330.40">
    <property type="entry name" value="RutC-like"/>
    <property type="match status" value="1"/>
</dbReference>
<dbReference type="EMBL" id="NJIH01000011">
    <property type="protein sequence ID" value="OWT56278.1"/>
    <property type="molecule type" value="Genomic_DNA"/>
</dbReference>
<dbReference type="Proteomes" id="UP000214603">
    <property type="component" value="Unassembled WGS sequence"/>
</dbReference>
<gene>
    <name evidence="2" type="ORF">CEY11_19030</name>
</gene>
<dbReference type="PANTHER" id="PTHR11803">
    <property type="entry name" value="2-IMINOBUTANOATE/2-IMINOPROPANOATE DEAMINASE RIDA"/>
    <property type="match status" value="1"/>
</dbReference>
<dbReference type="InterPro" id="IPR035959">
    <property type="entry name" value="RutC-like_sf"/>
</dbReference>
<name>A0A225M4S7_9BURK</name>
<organism evidence="2 3">
    <name type="scientific">Candidimonas nitroreducens</name>
    <dbReference type="NCBI Taxonomy" id="683354"/>
    <lineage>
        <taxon>Bacteria</taxon>
        <taxon>Pseudomonadati</taxon>
        <taxon>Pseudomonadota</taxon>
        <taxon>Betaproteobacteria</taxon>
        <taxon>Burkholderiales</taxon>
        <taxon>Alcaligenaceae</taxon>
        <taxon>Candidimonas</taxon>
    </lineage>
</organism>
<proteinExistence type="inferred from homology"/>
<dbReference type="PANTHER" id="PTHR11803:SF58">
    <property type="entry name" value="PROTEIN HMF1-RELATED"/>
    <property type="match status" value="1"/>
</dbReference>
<sequence length="154" mass="16211">MQKHINPATLPAPAGPYSQGILSTGPGQWLHIAGQIGVDKDGNCAQGMTAQAERAWFNLLEVLREAGMGVEHLVKVTTYVTEPSLLGEFAAVRAKYLEQVRPDAARPDAAQPGAAQPGAAQPVAARPASTLIVVKALARPEWLVEVEAVAFLPA</sequence>
<dbReference type="AlphaFoldDB" id="A0A225M4S7"/>
<comment type="caution">
    <text evidence="2">The sequence shown here is derived from an EMBL/GenBank/DDBJ whole genome shotgun (WGS) entry which is preliminary data.</text>
</comment>
<accession>A0A225M4S7</accession>
<protein>
    <submittedName>
        <fullName evidence="2">Enamine deaminase RidA</fullName>
    </submittedName>
</protein>
<evidence type="ECO:0000256" key="1">
    <source>
        <dbReference type="ARBA" id="ARBA00010552"/>
    </source>
</evidence>
<dbReference type="OrthoDB" id="9808943at2"/>
<dbReference type="CDD" id="cd00448">
    <property type="entry name" value="YjgF_YER057c_UK114_family"/>
    <property type="match status" value="1"/>
</dbReference>
<dbReference type="GO" id="GO:0005829">
    <property type="term" value="C:cytosol"/>
    <property type="evidence" value="ECO:0007669"/>
    <property type="project" value="TreeGrafter"/>
</dbReference>
<dbReference type="RefSeq" id="WP_088605155.1">
    <property type="nucleotide sequence ID" value="NZ_NJIH01000011.1"/>
</dbReference>
<dbReference type="SUPFAM" id="SSF55298">
    <property type="entry name" value="YjgF-like"/>
    <property type="match status" value="1"/>
</dbReference>
<keyword evidence="3" id="KW-1185">Reference proteome</keyword>
<dbReference type="Pfam" id="PF01042">
    <property type="entry name" value="Ribonuc_L-PSP"/>
    <property type="match status" value="1"/>
</dbReference>
<dbReference type="GO" id="GO:0019239">
    <property type="term" value="F:deaminase activity"/>
    <property type="evidence" value="ECO:0007669"/>
    <property type="project" value="TreeGrafter"/>
</dbReference>
<evidence type="ECO:0000313" key="3">
    <source>
        <dbReference type="Proteomes" id="UP000214603"/>
    </source>
</evidence>
<comment type="similarity">
    <text evidence="1">Belongs to the RutC family.</text>
</comment>